<dbReference type="InterPro" id="IPR001279">
    <property type="entry name" value="Metallo-B-lactamas"/>
</dbReference>
<dbReference type="InterPro" id="IPR036866">
    <property type="entry name" value="RibonucZ/Hydroxyglut_hydro"/>
</dbReference>
<gene>
    <name evidence="3" type="ORF">MUB52_08570</name>
</gene>
<keyword evidence="1" id="KW-0479">Metal-binding</keyword>
<evidence type="ECO:0000259" key="2">
    <source>
        <dbReference type="SMART" id="SM00849"/>
    </source>
</evidence>
<proteinExistence type="predicted"/>
<accession>A0ABT3BDK1</accession>
<dbReference type="Gene3D" id="3.60.15.10">
    <property type="entry name" value="Ribonuclease Z/Hydroxyacylglutathione hydrolase-like"/>
    <property type="match status" value="1"/>
</dbReference>
<evidence type="ECO:0000313" key="3">
    <source>
        <dbReference type="EMBL" id="MCV3271479.1"/>
    </source>
</evidence>
<sequence length="294" mass="32591">MARYPVDMEVHPEVESFFDPQTNTISHVVMDPGSHSCAVIDPVMDIDYAAGRITYDHADEIIAYIRKFNLELEWLIETHVHADHLSAAPYIQSELGGKIGIGDQIIVVQETFGRVFNEGTEFQRDGSQFDRLFKDGDTYKVGKMTGFAMHTPGHTPACMVHVFGSAAFVGDTLFMPDGGSARADFPGGDAGQLYDSIQKVLALPDEMRLFMCHDYAPGGRDIMWETSVAEEKAENIHVGQGKTREEFIAFREARDALLDMPKLILPSLQVNMRAGKVPKTKDGTPMLKVPVNVL</sequence>
<name>A0ABT3BDK1_9RHOB</name>
<feature type="domain" description="Metallo-beta-lactamase" evidence="2">
    <location>
        <begin position="23"/>
        <end position="213"/>
    </location>
</feature>
<protein>
    <submittedName>
        <fullName evidence="3">MBL fold metallo-hydrolase</fullName>
    </submittedName>
</protein>
<dbReference type="RefSeq" id="WP_263843797.1">
    <property type="nucleotide sequence ID" value="NZ_JALIEB010000004.1"/>
</dbReference>
<dbReference type="InterPro" id="IPR051682">
    <property type="entry name" value="Mito_Persulfide_Diox"/>
</dbReference>
<dbReference type="EMBL" id="JALIEB010000004">
    <property type="protein sequence ID" value="MCV3271479.1"/>
    <property type="molecule type" value="Genomic_DNA"/>
</dbReference>
<dbReference type="PANTHER" id="PTHR43084:SF1">
    <property type="entry name" value="PERSULFIDE DIOXYGENASE ETHE1, MITOCHONDRIAL"/>
    <property type="match status" value="1"/>
</dbReference>
<comment type="caution">
    <text evidence="3">The sequence shown here is derived from an EMBL/GenBank/DDBJ whole genome shotgun (WGS) entry which is preliminary data.</text>
</comment>
<dbReference type="PANTHER" id="PTHR43084">
    <property type="entry name" value="PERSULFIDE DIOXYGENASE ETHE1"/>
    <property type="match status" value="1"/>
</dbReference>
<dbReference type="Proteomes" id="UP001208690">
    <property type="component" value="Unassembled WGS sequence"/>
</dbReference>
<evidence type="ECO:0000256" key="1">
    <source>
        <dbReference type="ARBA" id="ARBA00022723"/>
    </source>
</evidence>
<dbReference type="InterPro" id="IPR044528">
    <property type="entry name" value="POD-like_MBL-fold"/>
</dbReference>
<reference evidence="3 4" key="1">
    <citation type="submission" date="2022-04" db="EMBL/GenBank/DDBJ databases">
        <title>Roseobacter sp. WL0113 is a bacterium isolated from neritic sediment.</title>
        <authorList>
            <person name="Wang L."/>
            <person name="He W."/>
            <person name="Zhang D.-F."/>
        </authorList>
    </citation>
    <scope>NUCLEOTIDE SEQUENCE [LARGE SCALE GENOMIC DNA]</scope>
    <source>
        <strain evidence="3 4">WL0113</strain>
    </source>
</reference>
<keyword evidence="4" id="KW-1185">Reference proteome</keyword>
<dbReference type="SUPFAM" id="SSF56281">
    <property type="entry name" value="Metallo-hydrolase/oxidoreductase"/>
    <property type="match status" value="1"/>
</dbReference>
<dbReference type="SMART" id="SM00849">
    <property type="entry name" value="Lactamase_B"/>
    <property type="match status" value="1"/>
</dbReference>
<dbReference type="Pfam" id="PF00753">
    <property type="entry name" value="Lactamase_B"/>
    <property type="match status" value="1"/>
</dbReference>
<organism evidence="3 4">
    <name type="scientific">Roseobacter sinensis</name>
    <dbReference type="NCBI Taxonomy" id="2931391"/>
    <lineage>
        <taxon>Bacteria</taxon>
        <taxon>Pseudomonadati</taxon>
        <taxon>Pseudomonadota</taxon>
        <taxon>Alphaproteobacteria</taxon>
        <taxon>Rhodobacterales</taxon>
        <taxon>Roseobacteraceae</taxon>
        <taxon>Roseobacter</taxon>
    </lineage>
</organism>
<dbReference type="CDD" id="cd07724">
    <property type="entry name" value="POD-like_MBL-fold"/>
    <property type="match status" value="1"/>
</dbReference>
<evidence type="ECO:0000313" key="4">
    <source>
        <dbReference type="Proteomes" id="UP001208690"/>
    </source>
</evidence>